<comment type="caution">
    <text evidence="1">The sequence shown here is derived from an EMBL/GenBank/DDBJ whole genome shotgun (WGS) entry which is preliminary data.</text>
</comment>
<dbReference type="InterPro" id="IPR029058">
    <property type="entry name" value="AB_hydrolase_fold"/>
</dbReference>
<evidence type="ECO:0000313" key="1">
    <source>
        <dbReference type="EMBL" id="MEA5256909.1"/>
    </source>
</evidence>
<dbReference type="Gene3D" id="1.10.260.160">
    <property type="match status" value="1"/>
</dbReference>
<protein>
    <submittedName>
        <fullName evidence="1">Lipase family protein</fullName>
    </submittedName>
</protein>
<dbReference type="SUPFAM" id="SSF53474">
    <property type="entry name" value="alpha/beta-Hydrolases"/>
    <property type="match status" value="1"/>
</dbReference>
<name>A0ABU5QJP3_9BACT</name>
<dbReference type="RefSeq" id="WP_323246930.1">
    <property type="nucleotide sequence ID" value="NZ_JAYFUL010000003.1"/>
</dbReference>
<dbReference type="Gene3D" id="3.40.50.1820">
    <property type="entry name" value="alpha/beta hydrolase"/>
    <property type="match status" value="1"/>
</dbReference>
<dbReference type="PANTHER" id="PTHR34853">
    <property type="match status" value="1"/>
</dbReference>
<dbReference type="PROSITE" id="PS51257">
    <property type="entry name" value="PROKAR_LIPOPROTEIN"/>
    <property type="match status" value="1"/>
</dbReference>
<reference evidence="1 2" key="1">
    <citation type="submission" date="2023-12" db="EMBL/GenBank/DDBJ databases">
        <title>Novel species of the genus Arcicella isolated from rivers.</title>
        <authorList>
            <person name="Lu H."/>
        </authorList>
    </citation>
    <scope>NUCLEOTIDE SEQUENCE [LARGE SCALE GENOMIC DNA]</scope>
    <source>
        <strain evidence="1 2">LMG 21963</strain>
    </source>
</reference>
<dbReference type="Pfam" id="PF03583">
    <property type="entry name" value="LIP"/>
    <property type="match status" value="1"/>
</dbReference>
<dbReference type="InterPro" id="IPR005152">
    <property type="entry name" value="Lipase_secreted"/>
</dbReference>
<dbReference type="Proteomes" id="UP001304671">
    <property type="component" value="Unassembled WGS sequence"/>
</dbReference>
<dbReference type="PANTHER" id="PTHR34853:SF1">
    <property type="entry name" value="LIPASE 5"/>
    <property type="match status" value="1"/>
</dbReference>
<sequence>MKKPQHNKIVLYFLFFCFNIWISSCKSDDTPTPDPTPSNQYLVSSTLIGTYSKDVLKTRTEVLTGGVNDPIVAIFINGLLKYDIKAYKIVYKTKNTDGTEIQASGALIVPQTTESIPLISQQHGTIRTDNDAPSNYGTSSESYSIASLFASNGYIIACPDYIGYGTSKSITHPYEHRESLAQASLDMIRASKEFITNEKLNWSKKLMITGYSQGGFATMSLQKKIEEQYPTEFNLVASSCGAGAYNKTAFMKYLINETTHGISAYNQLYIWVVQTYNRIYGLNRAMNTYFKEPYATDIQTNGNNANVAVSFNLAFADAFKKNVNDGTDTQFLNAVKDNDVFDWAPKTETQLYHGDADQQVFYLNATTAYAAMKAKGGNVTLITKSGGTHGSTLQDYALGTFNFFNGKK</sequence>
<proteinExistence type="predicted"/>
<keyword evidence="2" id="KW-1185">Reference proteome</keyword>
<evidence type="ECO:0000313" key="2">
    <source>
        <dbReference type="Proteomes" id="UP001304671"/>
    </source>
</evidence>
<accession>A0ABU5QJP3</accession>
<gene>
    <name evidence="1" type="ORF">VB264_03875</name>
</gene>
<organism evidence="1 2">
    <name type="scientific">Arcicella aquatica</name>
    <dbReference type="NCBI Taxonomy" id="217141"/>
    <lineage>
        <taxon>Bacteria</taxon>
        <taxon>Pseudomonadati</taxon>
        <taxon>Bacteroidota</taxon>
        <taxon>Cytophagia</taxon>
        <taxon>Cytophagales</taxon>
        <taxon>Flectobacillaceae</taxon>
        <taxon>Arcicella</taxon>
    </lineage>
</organism>
<dbReference type="EMBL" id="JAYFUL010000003">
    <property type="protein sequence ID" value="MEA5256909.1"/>
    <property type="molecule type" value="Genomic_DNA"/>
</dbReference>